<reference evidence="1 2" key="1">
    <citation type="submission" date="2017-10" db="EMBL/GenBank/DDBJ databases">
        <authorList>
            <person name="Banno H."/>
            <person name="Chua N.-H."/>
        </authorList>
    </citation>
    <scope>NUCLEOTIDE SEQUENCE [LARGE SCALE GENOMIC DNA]</scope>
    <source>
        <strain evidence="1">Vibrio tapetis CECT4600</strain>
    </source>
</reference>
<proteinExistence type="predicted"/>
<dbReference type="KEGG" id="vta:B0537"/>
<dbReference type="Proteomes" id="UP000235828">
    <property type="component" value="Chromosome B"/>
</dbReference>
<organism evidence="1 2">
    <name type="scientific">Vibrio tapetis subsp. tapetis</name>
    <dbReference type="NCBI Taxonomy" id="1671868"/>
    <lineage>
        <taxon>Bacteria</taxon>
        <taxon>Pseudomonadati</taxon>
        <taxon>Pseudomonadota</taxon>
        <taxon>Gammaproteobacteria</taxon>
        <taxon>Vibrionales</taxon>
        <taxon>Vibrionaceae</taxon>
        <taxon>Vibrio</taxon>
    </lineage>
</organism>
<name>A0A2N8ZJR7_9VIBR</name>
<keyword evidence="2" id="KW-1185">Reference proteome</keyword>
<accession>A0A2N8ZJR7</accession>
<protein>
    <recommendedName>
        <fullName evidence="3">DUF2235 domain-containing protein</fullName>
    </recommendedName>
</protein>
<evidence type="ECO:0008006" key="3">
    <source>
        <dbReference type="Google" id="ProtNLM"/>
    </source>
</evidence>
<dbReference type="OrthoDB" id="1432332at2"/>
<gene>
    <name evidence="1" type="ORF">VTAP4600_B0537</name>
</gene>
<dbReference type="AlphaFoldDB" id="A0A2N8ZJR7"/>
<evidence type="ECO:0000313" key="2">
    <source>
        <dbReference type="Proteomes" id="UP000235828"/>
    </source>
</evidence>
<evidence type="ECO:0000313" key="1">
    <source>
        <dbReference type="EMBL" id="SON52148.1"/>
    </source>
</evidence>
<dbReference type="RefSeq" id="WP_102524465.1">
    <property type="nucleotide sequence ID" value="NZ_LT960612.1"/>
</dbReference>
<sequence length="402" mass="45911">MAIFTVFFCGTGSQSEDHGHHNYVDGELISTLAKNAVGQETLDYIQVDGVGSGNLSEWRKHSKDDSYMKIRGKLGGHGINSNMNHVLSVLRGDEEDKGDYLSRSKSLLADIKPDRKAKFWHWNTTQAYKDWQRQTRDLSQDLKHAMSLQRANFSAERRRDPITRVNIVGWSRGGVSCFELANRMQNDRRLRDIEVNIFACDPVPGGMNTFKDYKTLGPNVKQVVCVFAQDERSLAFKARMPRLHPQTKYYTTLMPGRHATLVGNAHWDGGSGGRNDLTGPGKVTRDFMEKVLTGWGTRLKQSSMLHLRRANILNYYIQMFSNRDLYQDQHNEVYTIKDRRVSSGKDRIGQKRQSWMGIPTHRFQYPGITKDYRGAVNRHHRDVLDNNIFATQGISAALVNMV</sequence>
<dbReference type="EMBL" id="LT960612">
    <property type="protein sequence ID" value="SON52148.1"/>
    <property type="molecule type" value="Genomic_DNA"/>
</dbReference>